<organism evidence="5">
    <name type="scientific">Ignisphaera aggregans</name>
    <dbReference type="NCBI Taxonomy" id="334771"/>
    <lineage>
        <taxon>Archaea</taxon>
        <taxon>Thermoproteota</taxon>
        <taxon>Thermoprotei</taxon>
        <taxon>Desulfurococcales</taxon>
        <taxon>Desulfurococcaceae</taxon>
        <taxon>Ignisphaera</taxon>
    </lineage>
</organism>
<gene>
    <name evidence="5" type="ORF">ENU08_04955</name>
    <name evidence="4" type="ORF">ENU41_01425</name>
</gene>
<proteinExistence type="predicted"/>
<name>A0A7C4JJP1_9CREN</name>
<protein>
    <submittedName>
        <fullName evidence="5">GNAT family N-acetyltransferase</fullName>
    </submittedName>
</protein>
<dbReference type="InterPro" id="IPR000182">
    <property type="entry name" value="GNAT_dom"/>
</dbReference>
<evidence type="ECO:0000256" key="2">
    <source>
        <dbReference type="ARBA" id="ARBA00023315"/>
    </source>
</evidence>
<keyword evidence="1 5" id="KW-0808">Transferase</keyword>
<evidence type="ECO:0000313" key="5">
    <source>
        <dbReference type="EMBL" id="HGQ64574.1"/>
    </source>
</evidence>
<dbReference type="EMBL" id="DTCK01000010">
    <property type="protein sequence ID" value="HGQ35326.1"/>
    <property type="molecule type" value="Genomic_DNA"/>
</dbReference>
<dbReference type="PROSITE" id="PS51186">
    <property type="entry name" value="GNAT"/>
    <property type="match status" value="1"/>
</dbReference>
<evidence type="ECO:0000313" key="4">
    <source>
        <dbReference type="EMBL" id="HGQ35326.1"/>
    </source>
</evidence>
<dbReference type="InterPro" id="IPR016181">
    <property type="entry name" value="Acyl_CoA_acyltransferase"/>
</dbReference>
<evidence type="ECO:0000259" key="3">
    <source>
        <dbReference type="PROSITE" id="PS51186"/>
    </source>
</evidence>
<sequence length="309" mass="35537">MDSSDSEDDSSDHHTNLIIRKARLNDVNEIVEIYNSSIEFLDKESKEWIESIIKRRSRRVRIYVGTQDNKVVGFIIVYKKRNKAYIDSFAVDPMHRGRGIGQYLLKHVEEILVAEDVEKIYLSVKNHNNKALGIYIRNGYKISNVVLILEATSKDIDVTDTNMANNMVKIESVRRSAFPKAKLLDTSIWSNFTWDADEYVYRVCREEATAIIAYRGRKLLGVARVFTEQNKIFVERMALSFYRPTESLKVVVNAIKTKLSLQPNTVITIPVDSSKSSLLRTLISMGFKVVDSEYVLHKDLINHQVKQTV</sequence>
<keyword evidence="2" id="KW-0012">Acyltransferase</keyword>
<dbReference type="SUPFAM" id="SSF55729">
    <property type="entry name" value="Acyl-CoA N-acyltransferases (Nat)"/>
    <property type="match status" value="1"/>
</dbReference>
<dbReference type="AlphaFoldDB" id="A0A7C4JJP1"/>
<dbReference type="Pfam" id="PF00583">
    <property type="entry name" value="Acetyltransf_1"/>
    <property type="match status" value="1"/>
</dbReference>
<accession>A0A7C4JJP1</accession>
<dbReference type="EMBL" id="DTBD01000039">
    <property type="protein sequence ID" value="HGQ64574.1"/>
    <property type="molecule type" value="Genomic_DNA"/>
</dbReference>
<reference evidence="5" key="1">
    <citation type="journal article" date="2020" name="mSystems">
        <title>Genome- and Community-Level Interaction Insights into Carbon Utilization and Element Cycling Functions of Hydrothermarchaeota in Hydrothermal Sediment.</title>
        <authorList>
            <person name="Zhou Z."/>
            <person name="Liu Y."/>
            <person name="Xu W."/>
            <person name="Pan J."/>
            <person name="Luo Z.H."/>
            <person name="Li M."/>
        </authorList>
    </citation>
    <scope>NUCLEOTIDE SEQUENCE [LARGE SCALE GENOMIC DNA]</scope>
    <source>
        <strain evidence="5">SpSt-637</strain>
        <strain evidence="4">SpSt-667</strain>
    </source>
</reference>
<dbReference type="Gene3D" id="3.40.630.30">
    <property type="match status" value="1"/>
</dbReference>
<comment type="caution">
    <text evidence="5">The sequence shown here is derived from an EMBL/GenBank/DDBJ whole genome shotgun (WGS) entry which is preliminary data.</text>
</comment>
<feature type="domain" description="N-acetyltransferase" evidence="3">
    <location>
        <begin position="17"/>
        <end position="168"/>
    </location>
</feature>
<dbReference type="PANTHER" id="PTHR43800:SF1">
    <property type="entry name" value="PEPTIDYL-LYSINE N-ACETYLTRANSFERASE YJAB"/>
    <property type="match status" value="1"/>
</dbReference>
<dbReference type="GO" id="GO:0016747">
    <property type="term" value="F:acyltransferase activity, transferring groups other than amino-acyl groups"/>
    <property type="evidence" value="ECO:0007669"/>
    <property type="project" value="InterPro"/>
</dbReference>
<dbReference type="PANTHER" id="PTHR43800">
    <property type="entry name" value="PEPTIDYL-LYSINE N-ACETYLTRANSFERASE YJAB"/>
    <property type="match status" value="1"/>
</dbReference>
<evidence type="ECO:0000256" key="1">
    <source>
        <dbReference type="ARBA" id="ARBA00022679"/>
    </source>
</evidence>
<dbReference type="CDD" id="cd04301">
    <property type="entry name" value="NAT_SF"/>
    <property type="match status" value="1"/>
</dbReference>